<feature type="region of interest" description="Disordered" evidence="1">
    <location>
        <begin position="1176"/>
        <end position="1199"/>
    </location>
</feature>
<dbReference type="Pfam" id="PF23228">
    <property type="entry name" value="zf_PCFS4"/>
    <property type="match status" value="1"/>
</dbReference>
<dbReference type="Proteomes" id="UP000046395">
    <property type="component" value="Unassembled WGS sequence"/>
</dbReference>
<dbReference type="Gene3D" id="1.25.40.90">
    <property type="match status" value="1"/>
</dbReference>
<dbReference type="CDD" id="cd16982">
    <property type="entry name" value="CID_Pcf11"/>
    <property type="match status" value="1"/>
</dbReference>
<dbReference type="InterPro" id="IPR006569">
    <property type="entry name" value="CID_dom"/>
</dbReference>
<dbReference type="GO" id="GO:0000993">
    <property type="term" value="F:RNA polymerase II complex binding"/>
    <property type="evidence" value="ECO:0007669"/>
    <property type="project" value="InterPro"/>
</dbReference>
<dbReference type="GO" id="GO:0005737">
    <property type="term" value="C:cytoplasm"/>
    <property type="evidence" value="ECO:0007669"/>
    <property type="project" value="TreeGrafter"/>
</dbReference>
<feature type="region of interest" description="Disordered" evidence="1">
    <location>
        <begin position="232"/>
        <end position="401"/>
    </location>
</feature>
<evidence type="ECO:0000313" key="4">
    <source>
        <dbReference type="WBParaSite" id="TMUE_2000007413.1"/>
    </source>
</evidence>
<protein>
    <submittedName>
        <fullName evidence="4">CID domain-containing protein</fullName>
    </submittedName>
</protein>
<dbReference type="STRING" id="70415.A0A5S6QJN1"/>
<proteinExistence type="predicted"/>
<evidence type="ECO:0000256" key="1">
    <source>
        <dbReference type="SAM" id="MobiDB-lite"/>
    </source>
</evidence>
<dbReference type="InterPro" id="IPR008942">
    <property type="entry name" value="ENTH_VHS"/>
</dbReference>
<dbReference type="GO" id="GO:0005849">
    <property type="term" value="C:mRNA cleavage factor complex"/>
    <property type="evidence" value="ECO:0007669"/>
    <property type="project" value="TreeGrafter"/>
</dbReference>
<dbReference type="SUPFAM" id="SSF48464">
    <property type="entry name" value="ENTH/VHS domain"/>
    <property type="match status" value="1"/>
</dbReference>
<feature type="compositionally biased region" description="Low complexity" evidence="1">
    <location>
        <begin position="752"/>
        <end position="764"/>
    </location>
</feature>
<feature type="region of interest" description="Disordered" evidence="1">
    <location>
        <begin position="1119"/>
        <end position="1142"/>
    </location>
</feature>
<feature type="region of interest" description="Disordered" evidence="1">
    <location>
        <begin position="747"/>
        <end position="784"/>
    </location>
</feature>
<dbReference type="PANTHER" id="PTHR15921">
    <property type="entry name" value="PRE-MRNA CLEAVAGE COMPLEX II"/>
    <property type="match status" value="1"/>
</dbReference>
<sequence>MALTEEDVIAEYRSSLQELQFNSKPHINMLTMLAEESQQFAAQIVEVIEAHVHEVPSCQKLPVLYLVDSIVKNCPDSPYKDLFAKNIINTFVHVFDKVDERTRQSLFKLRQTWPDIFPASRLYRIDIKVHEIDPAWPLQEPSQLKATQNANPVLKSVHFNPRFIEQKPAAEAVPDKCAAQPVVPNATAEQVRHKELLRLQKELEMERRNMLGMQGEMPDREDDMRRVCSVNDAKLGQQPTAGPALQPPTDPRIRKRQIGNTNMRMQENVADVPSEKASWGERGTDERGDRDHWKSDREPLSRRCDRDFRPSRFDRRGFRGPRRSRDSDFAPRFKSSPPRSSRDRSPPRNHDSSPSRKRHRRFPDDHYPDNRVGPMEYDPFEKDGPGQRRSQFDVYPDSVRENQGRPVLSSFREEVPADRKMDIAVTEVHDPRLKSKRPFVTACRSVQPTDEEAKQKGGLEQLAGEAILATSAAATTTTVVSGNGVPLPGTTRISIDAPILPTSSADSIFEHRASIFQRAEQQLSDGMITSGEYNELIRDIGHVVGNAGLNVAASSADYSILTAEGGKPPHVGHTTMAGSGQCVAGAFPMDPALLARKATTVEVIADDASAAVPVNNRLYVDGLAYEVRFIDEVAVIERNGLPHRIYFVGHPHDVVIDGIPHPLSFSDPRPIIIDGQSHAVRFGAPSRELYIGNFPLRASFGGPPIFVNVNGVKHKIQLCGPPPEVKIDPEPAYELIRFMSSSHMAKRTAQDSLASESSRRAALLTPRQAQPAAGQPVVDPPPSQTNVTELLDKLLKSGIIGQQVPLVPQAVVAQVQGPPPLSFVAGWNQEEMAERRQTPTSDLKTFNVSFLKIRYKSVVDSLHQHKIQCSTCGMRFPVDDRLKYAKHLDWHFKMNRREKSARGALCRPWFLALEDVVNYEELGEDITTKVKSSVFEAIQKPSDKPVCGSVASTDSVVVASDVEQFCAVCEESFEQFFDQDEDAWKLRNATVVNGKTYHPLCYQDLAPSGEASSADADQQETSHPSLRSSWLPSAMKSERMDVKTEDAPSSVTSDQPVVGEQATNAKESSATVISDSSASCSSGSSLLQSILSVFCKVPASSSAAAVAALASSNSATQSVLASGNSGTQLPTQNSLSTGRRGADLPSLPFPVISGTECLPPPSVVATVTSSSFVASTAQTTNSSNSSSGSVANLTIKQEE</sequence>
<dbReference type="Pfam" id="PF04818">
    <property type="entry name" value="CID"/>
    <property type="match status" value="1"/>
</dbReference>
<feature type="domain" description="CID" evidence="2">
    <location>
        <begin position="4"/>
        <end position="133"/>
    </location>
</feature>
<organism evidence="3 4">
    <name type="scientific">Trichuris muris</name>
    <name type="common">Mouse whipworm</name>
    <dbReference type="NCBI Taxonomy" id="70415"/>
    <lineage>
        <taxon>Eukaryota</taxon>
        <taxon>Metazoa</taxon>
        <taxon>Ecdysozoa</taxon>
        <taxon>Nematoda</taxon>
        <taxon>Enoplea</taxon>
        <taxon>Dorylaimia</taxon>
        <taxon>Trichinellida</taxon>
        <taxon>Trichuridae</taxon>
        <taxon>Trichuris</taxon>
    </lineage>
</organism>
<dbReference type="GO" id="GO:0006369">
    <property type="term" value="P:termination of RNA polymerase II transcription"/>
    <property type="evidence" value="ECO:0007669"/>
    <property type="project" value="InterPro"/>
</dbReference>
<feature type="compositionally biased region" description="Polar residues" evidence="1">
    <location>
        <begin position="1119"/>
        <end position="1137"/>
    </location>
</feature>
<feature type="compositionally biased region" description="Low complexity" evidence="1">
    <location>
        <begin position="1176"/>
        <end position="1192"/>
    </location>
</feature>
<feature type="compositionally biased region" description="Polar residues" evidence="1">
    <location>
        <begin position="1047"/>
        <end position="1067"/>
    </location>
</feature>
<dbReference type="InterPro" id="IPR047415">
    <property type="entry name" value="Pcf11_CID"/>
</dbReference>
<evidence type="ECO:0000313" key="3">
    <source>
        <dbReference type="Proteomes" id="UP000046395"/>
    </source>
</evidence>
<dbReference type="WBParaSite" id="TMUE_2000007413.1">
    <property type="protein sequence ID" value="TMUE_2000007413.1"/>
    <property type="gene ID" value="WBGene00285683"/>
</dbReference>
<feature type="compositionally biased region" description="Basic and acidic residues" evidence="1">
    <location>
        <begin position="278"/>
        <end position="331"/>
    </location>
</feature>
<accession>A0A5S6QJN1</accession>
<feature type="compositionally biased region" description="Low complexity" evidence="1">
    <location>
        <begin position="1068"/>
        <end position="1079"/>
    </location>
</feature>
<dbReference type="SMART" id="SM00582">
    <property type="entry name" value="RPR"/>
    <property type="match status" value="1"/>
</dbReference>
<keyword evidence="3" id="KW-1185">Reference proteome</keyword>
<feature type="compositionally biased region" description="Basic and acidic residues" evidence="1">
    <location>
        <begin position="340"/>
        <end position="354"/>
    </location>
</feature>
<name>A0A5S6QJN1_TRIMR</name>
<feature type="region of interest" description="Disordered" evidence="1">
    <location>
        <begin position="1008"/>
        <end position="1079"/>
    </location>
</feature>
<dbReference type="InterPro" id="IPR057242">
    <property type="entry name" value="PCFS4-like"/>
</dbReference>
<reference evidence="4" key="1">
    <citation type="submission" date="2019-12" db="UniProtKB">
        <authorList>
            <consortium name="WormBaseParasite"/>
        </authorList>
    </citation>
    <scope>IDENTIFICATION</scope>
</reference>
<feature type="compositionally biased region" description="Polar residues" evidence="1">
    <location>
        <begin position="1015"/>
        <end position="1031"/>
    </location>
</feature>
<dbReference type="GO" id="GO:0003729">
    <property type="term" value="F:mRNA binding"/>
    <property type="evidence" value="ECO:0007669"/>
    <property type="project" value="InterPro"/>
</dbReference>
<dbReference type="AlphaFoldDB" id="A0A5S6QJN1"/>
<dbReference type="PANTHER" id="PTHR15921:SF3">
    <property type="entry name" value="PRE-MRNA CLEAVAGE COMPLEX 2 PROTEIN PCF11"/>
    <property type="match status" value="1"/>
</dbReference>
<evidence type="ECO:0000259" key="2">
    <source>
        <dbReference type="PROSITE" id="PS51391"/>
    </source>
</evidence>
<dbReference type="InterPro" id="IPR045154">
    <property type="entry name" value="PCF11-like"/>
</dbReference>
<dbReference type="GO" id="GO:0031124">
    <property type="term" value="P:mRNA 3'-end processing"/>
    <property type="evidence" value="ECO:0007669"/>
    <property type="project" value="InterPro"/>
</dbReference>
<dbReference type="PROSITE" id="PS51391">
    <property type="entry name" value="CID"/>
    <property type="match status" value="1"/>
</dbReference>
<feature type="compositionally biased region" description="Basic and acidic residues" evidence="1">
    <location>
        <begin position="1036"/>
        <end position="1046"/>
    </location>
</feature>